<feature type="region of interest" description="Disordered" evidence="1">
    <location>
        <begin position="83"/>
        <end position="103"/>
    </location>
</feature>
<dbReference type="Proteomes" id="UP000095358">
    <property type="component" value="Unassembled WGS sequence"/>
</dbReference>
<feature type="region of interest" description="Disordered" evidence="1">
    <location>
        <begin position="33"/>
        <end position="54"/>
    </location>
</feature>
<dbReference type="AlphaFoldDB" id="A0A1E5RJD6"/>
<reference evidence="3" key="1">
    <citation type="journal article" date="2016" name="Genome Announc.">
        <title>Genome sequences of three species of Hanseniaspora isolated from spontaneous wine fermentations.</title>
        <authorList>
            <person name="Sternes P.R."/>
            <person name="Lee D."/>
            <person name="Kutyna D.R."/>
            <person name="Borneman A.R."/>
        </authorList>
    </citation>
    <scope>NUCLEOTIDE SEQUENCE [LARGE SCALE GENOMIC DNA]</scope>
    <source>
        <strain evidence="3">AWRI3580</strain>
    </source>
</reference>
<gene>
    <name evidence="2" type="ORF">AWRI3580_g2853</name>
</gene>
<dbReference type="STRING" id="29833.A0A1E5RJD6"/>
<dbReference type="OrthoDB" id="203440at2759"/>
<keyword evidence="2" id="KW-0687">Ribonucleoprotein</keyword>
<proteinExistence type="predicted"/>
<dbReference type="EMBL" id="LPNN01000005">
    <property type="protein sequence ID" value="OEJ86995.1"/>
    <property type="molecule type" value="Genomic_DNA"/>
</dbReference>
<feature type="region of interest" description="Disordered" evidence="1">
    <location>
        <begin position="348"/>
        <end position="378"/>
    </location>
</feature>
<feature type="compositionally biased region" description="Acidic residues" evidence="1">
    <location>
        <begin position="160"/>
        <end position="181"/>
    </location>
</feature>
<evidence type="ECO:0000313" key="2">
    <source>
        <dbReference type="EMBL" id="OEJ86995.1"/>
    </source>
</evidence>
<name>A0A1E5RJD6_HANUV</name>
<feature type="region of interest" description="Disordered" evidence="1">
    <location>
        <begin position="154"/>
        <end position="195"/>
    </location>
</feature>
<feature type="compositionally biased region" description="Basic and acidic residues" evidence="1">
    <location>
        <begin position="369"/>
        <end position="378"/>
    </location>
</feature>
<organism evidence="2 3">
    <name type="scientific">Hanseniaspora uvarum</name>
    <name type="common">Yeast</name>
    <name type="synonym">Kloeckera apiculata</name>
    <dbReference type="NCBI Taxonomy" id="29833"/>
    <lineage>
        <taxon>Eukaryota</taxon>
        <taxon>Fungi</taxon>
        <taxon>Dikarya</taxon>
        <taxon>Ascomycota</taxon>
        <taxon>Saccharomycotina</taxon>
        <taxon>Saccharomycetes</taxon>
        <taxon>Saccharomycodales</taxon>
        <taxon>Saccharomycodaceae</taxon>
        <taxon>Hanseniaspora</taxon>
    </lineage>
</organism>
<accession>A0A1E5RJD6</accession>
<evidence type="ECO:0000256" key="1">
    <source>
        <dbReference type="SAM" id="MobiDB-lite"/>
    </source>
</evidence>
<protein>
    <submittedName>
        <fullName evidence="2">U3 small nucleolar ribonucleoprotein LCP5</fullName>
    </submittedName>
</protein>
<comment type="caution">
    <text evidence="2">The sequence shown here is derived from an EMBL/GenBank/DDBJ whole genome shotgun (WGS) entry which is preliminary data.</text>
</comment>
<evidence type="ECO:0000313" key="3">
    <source>
        <dbReference type="Proteomes" id="UP000095358"/>
    </source>
</evidence>
<keyword evidence="3" id="KW-1185">Reference proteome</keyword>
<sequence>MAPKDNSESQGDFPNITKDQLLNIQASLKQTLSKLKASNEDEENSAEDTATSSHLSLLSLKNDSMLSYVQSIMYLMLQENELQLGSKEEEESDDEDESLSKDINKHEWNTIVQKTVLEKAIKPIEKKLQYQLDKLCKVYYNEFDRLQKEQEKLIKKSKTEEEDNSEEDKAEESEEVSSDDEQMYKPNIETETKIFRNRASRMDEAEGEREEQISKQDIVSGKYQPIKVSQNIQFEDKFDYNADKNAKKNKLQSMEEYLQEMQDKPEWESSIGANLQKAGKKSMSLKSQHSMNKEKELDEYEETNFIRLNRDSLPGQNNKMQKKLKKQKELRDRVNVIAGEDFSIFNNSGAQKRRFEGSTTRGGSKKPKGAWDRAKKRL</sequence>
<dbReference type="VEuPathDB" id="FungiDB:AWRI3580_g2853"/>
<dbReference type="GO" id="GO:1990904">
    <property type="term" value="C:ribonucleoprotein complex"/>
    <property type="evidence" value="ECO:0007669"/>
    <property type="project" value="UniProtKB-KW"/>
</dbReference>
<feature type="compositionally biased region" description="Acidic residues" evidence="1">
    <location>
        <begin position="88"/>
        <end position="97"/>
    </location>
</feature>
<feature type="region of interest" description="Disordered" evidence="1">
    <location>
        <begin position="278"/>
        <end position="329"/>
    </location>
</feature>